<evidence type="ECO:0000313" key="5">
    <source>
        <dbReference type="EMBL" id="STY99235.1"/>
    </source>
</evidence>
<dbReference type="PANTHER" id="PTHR34406">
    <property type="entry name" value="PROTEIN YCEI"/>
    <property type="match status" value="1"/>
</dbReference>
<keyword evidence="1" id="KW-0732">Signal</keyword>
<reference evidence="3 7" key="1">
    <citation type="submission" date="2016-06" db="EMBL/GenBank/DDBJ databases">
        <title>Draft genome of Moraxella lacunata CCUG 57757A.</title>
        <authorList>
            <person name="Salva-Serra F."/>
            <person name="Engstrom-Jakobsson H."/>
            <person name="Thorell K."/>
            <person name="Gonzales-Siles L."/>
            <person name="Karlsson R."/>
            <person name="Boulund F."/>
            <person name="Engstrand L."/>
            <person name="Kristiansson E."/>
            <person name="Moore E."/>
        </authorList>
    </citation>
    <scope>NUCLEOTIDE SEQUENCE [LARGE SCALE GENOMIC DNA]</scope>
    <source>
        <strain evidence="3 7">CCUG 57757A</strain>
    </source>
</reference>
<dbReference type="PANTHER" id="PTHR34406:SF2">
    <property type="entry name" value="PERIPLASMIC PROTEIN"/>
    <property type="match status" value="1"/>
</dbReference>
<reference evidence="4" key="3">
    <citation type="submission" date="2017-03" db="EMBL/GenBank/DDBJ databases">
        <authorList>
            <person name="Afonso C.L."/>
            <person name="Miller P.J."/>
            <person name="Scott M.A."/>
            <person name="Spackman E."/>
            <person name="Goraichik I."/>
            <person name="Dimitrov K.M."/>
            <person name="Suarez D.L."/>
            <person name="Swayne D.E."/>
        </authorList>
    </citation>
    <scope>NUCLEOTIDE SEQUENCE</scope>
    <source>
        <strain evidence="4">CCUG 4441</strain>
    </source>
</reference>
<evidence type="ECO:0000313" key="7">
    <source>
        <dbReference type="Proteomes" id="UP000092607"/>
    </source>
</evidence>
<dbReference type="SUPFAM" id="SSF101874">
    <property type="entry name" value="YceI-like"/>
    <property type="match status" value="1"/>
</dbReference>
<feature type="signal peptide" evidence="1">
    <location>
        <begin position="1"/>
        <end position="18"/>
    </location>
</feature>
<gene>
    <name evidence="5" type="primary">yceI</name>
    <name evidence="3" type="ORF">A9309_03815</name>
    <name evidence="4" type="ORF">B5J94_03260</name>
    <name evidence="6" type="ORF">NCTC10359_02406</name>
    <name evidence="5" type="ORF">NCTC7911_00608</name>
</gene>
<evidence type="ECO:0000313" key="6">
    <source>
        <dbReference type="EMBL" id="STZ63963.1"/>
    </source>
</evidence>
<dbReference type="Gene3D" id="2.40.128.110">
    <property type="entry name" value="Lipid/polyisoprenoid-binding, YceI-like"/>
    <property type="match status" value="1"/>
</dbReference>
<evidence type="ECO:0000313" key="3">
    <source>
        <dbReference type="EMBL" id="OBX64864.1"/>
    </source>
</evidence>
<dbReference type="Proteomes" id="UP000254437">
    <property type="component" value="Unassembled WGS sequence"/>
</dbReference>
<evidence type="ECO:0000313" key="10">
    <source>
        <dbReference type="Proteomes" id="UP000254437"/>
    </source>
</evidence>
<proteinExistence type="predicted"/>
<dbReference type="Proteomes" id="UP000254107">
    <property type="component" value="Unassembled WGS sequence"/>
</dbReference>
<evidence type="ECO:0000313" key="9">
    <source>
        <dbReference type="Proteomes" id="UP000254107"/>
    </source>
</evidence>
<dbReference type="EMBL" id="UGQC01000001">
    <property type="protein sequence ID" value="STY99235.1"/>
    <property type="molecule type" value="Genomic_DNA"/>
</dbReference>
<dbReference type="OrthoDB" id="9811006at2"/>
<evidence type="ECO:0000256" key="1">
    <source>
        <dbReference type="SAM" id="SignalP"/>
    </source>
</evidence>
<dbReference type="EMBL" id="UGQU01000003">
    <property type="protein sequence ID" value="STZ63963.1"/>
    <property type="molecule type" value="Genomic_DNA"/>
</dbReference>
<feature type="chain" id="PRO_5015061013" evidence="1">
    <location>
        <begin position="19"/>
        <end position="190"/>
    </location>
</feature>
<feature type="domain" description="Lipid/polyisoprenoid-binding YceI-like" evidence="2">
    <location>
        <begin position="20"/>
        <end position="188"/>
    </location>
</feature>
<dbReference type="Pfam" id="PF04264">
    <property type="entry name" value="YceI"/>
    <property type="match status" value="1"/>
</dbReference>
<reference evidence="8" key="2">
    <citation type="submission" date="2017-03" db="EMBL/GenBank/DDBJ databases">
        <title>Draft genome sequence of Moraxella equi CCUG 4950T type strain.</title>
        <authorList>
            <person name="Salva-Serra F."/>
            <person name="Engstrom-Jakobsson H."/>
            <person name="Thorell K."/>
            <person name="Jaen-Luchoro D."/>
            <person name="Gonzales-Siles L."/>
            <person name="Karlsson R."/>
            <person name="Yazdan S."/>
            <person name="Boulund F."/>
            <person name="Johnning A."/>
            <person name="Engstrand L."/>
            <person name="Kristiansson E."/>
            <person name="Moore E."/>
        </authorList>
    </citation>
    <scope>NUCLEOTIDE SEQUENCE [LARGE SCALE GENOMIC DNA]</scope>
    <source>
        <strain evidence="8">CCUG 4441</strain>
    </source>
</reference>
<organism evidence="3 7">
    <name type="scientific">Moraxella lacunata</name>
    <dbReference type="NCBI Taxonomy" id="477"/>
    <lineage>
        <taxon>Bacteria</taxon>
        <taxon>Pseudomonadati</taxon>
        <taxon>Pseudomonadota</taxon>
        <taxon>Gammaproteobacteria</taxon>
        <taxon>Moraxellales</taxon>
        <taxon>Moraxellaceae</taxon>
        <taxon>Moraxella</taxon>
    </lineage>
</organism>
<dbReference type="GeneID" id="302269263"/>
<dbReference type="SMART" id="SM00867">
    <property type="entry name" value="YceI"/>
    <property type="match status" value="1"/>
</dbReference>
<dbReference type="RefSeq" id="WP_062498330.1">
    <property type="nucleotide sequence ID" value="NZ_JARDJM010000020.1"/>
</dbReference>
<dbReference type="Proteomes" id="UP000092607">
    <property type="component" value="Unassembled WGS sequence"/>
</dbReference>
<evidence type="ECO:0000313" key="4">
    <source>
        <dbReference type="EMBL" id="OPH38451.1"/>
    </source>
</evidence>
<name>A0A1B8Q573_MORLA</name>
<dbReference type="Proteomes" id="UP000191025">
    <property type="component" value="Unassembled WGS sequence"/>
</dbReference>
<dbReference type="EMBL" id="MXAN01000015">
    <property type="protein sequence ID" value="OPH38451.1"/>
    <property type="molecule type" value="Genomic_DNA"/>
</dbReference>
<sequence length="190" mass="21037">MKKLALLSLVALAGMANAATYEIDPFHTNARFAIDHFKTSTNVGGVYGLTGEMEFDKAKRTGKIDIELPLANLQSSSKEFTEHLLSADLFDAEKYPTMRFESTKFNYTGKGKARKLSSVDGKLTLLGQTHPVRLHANKFNCYDSPMAKTEVCGGDFSTTIDRTKWGMDYLVNVGMAKNVRIDIQVEAAKK</sequence>
<protein>
    <submittedName>
        <fullName evidence="4">Polyisoprenoid-binding protein</fullName>
    </submittedName>
    <submittedName>
        <fullName evidence="5">Uncharacterized conserved protein</fullName>
    </submittedName>
</protein>
<dbReference type="AlphaFoldDB" id="A0A1B8Q573"/>
<keyword evidence="9" id="KW-1185">Reference proteome</keyword>
<dbReference type="InterPro" id="IPR007372">
    <property type="entry name" value="Lipid/polyisoprenoid-bd_YceI"/>
</dbReference>
<evidence type="ECO:0000259" key="2">
    <source>
        <dbReference type="SMART" id="SM00867"/>
    </source>
</evidence>
<accession>A0A1B8Q573</accession>
<reference evidence="9 10" key="4">
    <citation type="submission" date="2018-06" db="EMBL/GenBank/DDBJ databases">
        <authorList>
            <consortium name="Pathogen Informatics"/>
            <person name="Doyle S."/>
        </authorList>
    </citation>
    <scope>NUCLEOTIDE SEQUENCE [LARGE SCALE GENOMIC DNA]</scope>
    <source>
        <strain evidence="6 10">NCTC10359</strain>
        <strain evidence="5 9">NCTC7911</strain>
    </source>
</reference>
<evidence type="ECO:0000313" key="8">
    <source>
        <dbReference type="Proteomes" id="UP000191025"/>
    </source>
</evidence>
<dbReference type="EMBL" id="LZMS01000038">
    <property type="protein sequence ID" value="OBX64864.1"/>
    <property type="molecule type" value="Genomic_DNA"/>
</dbReference>
<dbReference type="InterPro" id="IPR036761">
    <property type="entry name" value="TTHA0802/YceI-like_sf"/>
</dbReference>